<dbReference type="InterPro" id="IPR011989">
    <property type="entry name" value="ARM-like"/>
</dbReference>
<keyword evidence="3" id="KW-0808">Transferase</keyword>
<evidence type="ECO:0000313" key="11">
    <source>
        <dbReference type="EMBL" id="KAK8894541.1"/>
    </source>
</evidence>
<name>A0ABR2KUT9_9EUKA</name>
<comment type="caution">
    <text evidence="11">The sequence shown here is derived from an EMBL/GenBank/DDBJ whole genome shotgun (WGS) entry which is preliminary data.</text>
</comment>
<dbReference type="SUPFAM" id="SSF56112">
    <property type="entry name" value="Protein kinase-like (PK-like)"/>
    <property type="match status" value="1"/>
</dbReference>
<feature type="compositionally biased region" description="Polar residues" evidence="9">
    <location>
        <begin position="396"/>
        <end position="413"/>
    </location>
</feature>
<dbReference type="Proteomes" id="UP001470230">
    <property type="component" value="Unassembled WGS sequence"/>
</dbReference>
<evidence type="ECO:0000256" key="9">
    <source>
        <dbReference type="SAM" id="MobiDB-lite"/>
    </source>
</evidence>
<feature type="domain" description="Protein kinase" evidence="10">
    <location>
        <begin position="1"/>
        <end position="256"/>
    </location>
</feature>
<feature type="region of interest" description="Disordered" evidence="9">
    <location>
        <begin position="304"/>
        <end position="486"/>
    </location>
</feature>
<feature type="compositionally biased region" description="Polar residues" evidence="9">
    <location>
        <begin position="365"/>
        <end position="381"/>
    </location>
</feature>
<proteinExistence type="inferred from homology"/>
<evidence type="ECO:0000256" key="2">
    <source>
        <dbReference type="ARBA" id="ARBA00022527"/>
    </source>
</evidence>
<dbReference type="EMBL" id="JAPFFF010000003">
    <property type="protein sequence ID" value="KAK8894541.1"/>
    <property type="molecule type" value="Genomic_DNA"/>
</dbReference>
<accession>A0ABR2KUT9</accession>
<keyword evidence="4" id="KW-0547">Nucleotide-binding</keyword>
<evidence type="ECO:0000313" key="12">
    <source>
        <dbReference type="Proteomes" id="UP001470230"/>
    </source>
</evidence>
<dbReference type="Gene3D" id="1.25.10.10">
    <property type="entry name" value="Leucine-rich Repeat Variant"/>
    <property type="match status" value="2"/>
</dbReference>
<keyword evidence="5" id="KW-0418">Kinase</keyword>
<dbReference type="InterPro" id="IPR050629">
    <property type="entry name" value="STE20/SPS1-PAK"/>
</dbReference>
<protein>
    <recommendedName>
        <fullName evidence="10">Protein kinase domain-containing protein</fullName>
    </recommendedName>
</protein>
<comment type="similarity">
    <text evidence="1">Belongs to the protein kinase superfamily. STE Ser/Thr protein kinase family. STE20 subfamily.</text>
</comment>
<evidence type="ECO:0000256" key="5">
    <source>
        <dbReference type="ARBA" id="ARBA00022777"/>
    </source>
</evidence>
<comment type="catalytic activity">
    <reaction evidence="7">
        <text>L-threonyl-[protein] + ATP = O-phospho-L-threonyl-[protein] + ADP + H(+)</text>
        <dbReference type="Rhea" id="RHEA:46608"/>
        <dbReference type="Rhea" id="RHEA-COMP:11060"/>
        <dbReference type="Rhea" id="RHEA-COMP:11605"/>
        <dbReference type="ChEBI" id="CHEBI:15378"/>
        <dbReference type="ChEBI" id="CHEBI:30013"/>
        <dbReference type="ChEBI" id="CHEBI:30616"/>
        <dbReference type="ChEBI" id="CHEBI:61977"/>
        <dbReference type="ChEBI" id="CHEBI:456216"/>
        <dbReference type="EC" id="2.7.11.1"/>
    </reaction>
</comment>
<feature type="compositionally biased region" description="Basic and acidic residues" evidence="9">
    <location>
        <begin position="309"/>
        <end position="319"/>
    </location>
</feature>
<dbReference type="SUPFAM" id="SSF48371">
    <property type="entry name" value="ARM repeat"/>
    <property type="match status" value="1"/>
</dbReference>
<dbReference type="PANTHER" id="PTHR48012:SF10">
    <property type="entry name" value="FI20177P1"/>
    <property type="match status" value="1"/>
</dbReference>
<keyword evidence="12" id="KW-1185">Reference proteome</keyword>
<dbReference type="InterPro" id="IPR016024">
    <property type="entry name" value="ARM-type_fold"/>
</dbReference>
<keyword evidence="6" id="KW-0067">ATP-binding</keyword>
<keyword evidence="2" id="KW-0723">Serine/threonine-protein kinase</keyword>
<evidence type="ECO:0000256" key="7">
    <source>
        <dbReference type="ARBA" id="ARBA00047899"/>
    </source>
</evidence>
<organism evidence="11 12">
    <name type="scientific">Tritrichomonas musculus</name>
    <dbReference type="NCBI Taxonomy" id="1915356"/>
    <lineage>
        <taxon>Eukaryota</taxon>
        <taxon>Metamonada</taxon>
        <taxon>Parabasalia</taxon>
        <taxon>Tritrichomonadida</taxon>
        <taxon>Tritrichomonadidae</taxon>
        <taxon>Tritrichomonas</taxon>
    </lineage>
</organism>
<evidence type="ECO:0000259" key="10">
    <source>
        <dbReference type="PROSITE" id="PS50011"/>
    </source>
</evidence>
<evidence type="ECO:0000256" key="3">
    <source>
        <dbReference type="ARBA" id="ARBA00022679"/>
    </source>
</evidence>
<sequence>MTKNIMSEFKFEQDINPASTKPQLIQAMSIKTGNFVAIKFFSKEIVSKLKEEEIMRTIAMFNSLRHKYLIHYHEVHRDGIAAYLVMDWCEGKSLYDTLQGYRNLPEKLVSRYIYEVLQGLEYLHSQGTTHNNIKATNILTTNGMAKLTDFGLSAKISNLDILEHPYWSAPEVLNAKNYSRESDIWSLACTILELMTGKPPWADLSPYDARAHILNDEIPQFPDSFSEHLCDFLRNCFNRDPSKRPSAKDLQYHFWITTNNNITEDNQKNASIQPTSSIHFDLNQNKNISPELVIQNLDKILNSDSDSDFGSKEPKKTNEIKQPLIQPPKPLLTLGNNPQLKNPDDAFADFSDDDDDDDFNDLPATKNSAKTPLSLPDSNKQAPLLTLTPKSDSKKISPNPSSTQNPQNKQSPRLQPLIKLPGISDQPNPELGDDIFGSDSSSDILGKEEPIKTPSQGNSKPEPLLKLPGSNAKPNKPGAPSALLTLPVNNNPNNAIDIDAFDFSGSDDDFAPAKPANKGNSAPSSGGGAKANKNGGESLQDFMENSDDDLGMDLEMEPGDQNKIPALVIKQEVRGPADFSLFDENAEEEKVLQHRKKVQKLSRKLIKKLKLITTLNSPSDEEQFNQSLDKISEILKSEPTVRSSLVAQQGVLQIIEVIEFSKLKNDKNINTILSIIYDMCKDQSQIKENFCLLGGIPPIMKFLNPDVDIISRHYAVNVLTEICTKSLDNTQMFIACNGLSAICQVLKYDIDQEWESIISAVTTISDYFGTQKATQKADLCRLFMKARLFKPMSEVLLHFATSELFKQNEEAQKTISLLCELFNDFSQADSKVKLALSSPDIMENIVSTMYTTKDGVRRVLTLEDILLLSKTIKFTAMDAETRDNLTDSGVMEMTCEMLKYDFGKGEKKDQTMLNLLIHSNLIMLLNDMCKLSSQVSKKRIGIVADSRLLPHLVEYMDKESELKTMSLSVIMELYNVVKSDKVAMKKLIDDNLIDLYLNNLTHPYWGSKAITAISSLLNEDQEEIEPLITKESALENFRTGIEKVDQDNAQTYISTFSSMVRKSKKFTNALINAELISILINKFWYMHKQNTFSQVPTLLLEFILAMFQSEASNVKHLKSPEMKSIIAGYIGSDNVKQQTNATKILEYFK</sequence>
<feature type="compositionally biased region" description="Acidic residues" evidence="9">
    <location>
        <begin position="544"/>
        <end position="556"/>
    </location>
</feature>
<feature type="region of interest" description="Disordered" evidence="9">
    <location>
        <begin position="499"/>
        <end position="556"/>
    </location>
</feature>
<dbReference type="PROSITE" id="PS50011">
    <property type="entry name" value="PROTEIN_KINASE_DOM"/>
    <property type="match status" value="1"/>
</dbReference>
<dbReference type="Gene3D" id="1.10.510.10">
    <property type="entry name" value="Transferase(Phosphotransferase) domain 1"/>
    <property type="match status" value="1"/>
</dbReference>
<reference evidence="11 12" key="1">
    <citation type="submission" date="2024-04" db="EMBL/GenBank/DDBJ databases">
        <title>Tritrichomonas musculus Genome.</title>
        <authorList>
            <person name="Alves-Ferreira E."/>
            <person name="Grigg M."/>
            <person name="Lorenzi H."/>
            <person name="Galac M."/>
        </authorList>
    </citation>
    <scope>NUCLEOTIDE SEQUENCE [LARGE SCALE GENOMIC DNA]</scope>
    <source>
        <strain evidence="11 12">EAF2021</strain>
    </source>
</reference>
<evidence type="ECO:0000256" key="8">
    <source>
        <dbReference type="ARBA" id="ARBA00048679"/>
    </source>
</evidence>
<evidence type="ECO:0000256" key="1">
    <source>
        <dbReference type="ARBA" id="ARBA00008874"/>
    </source>
</evidence>
<dbReference type="InterPro" id="IPR000719">
    <property type="entry name" value="Prot_kinase_dom"/>
</dbReference>
<comment type="catalytic activity">
    <reaction evidence="8">
        <text>L-seryl-[protein] + ATP = O-phospho-L-seryl-[protein] + ADP + H(+)</text>
        <dbReference type="Rhea" id="RHEA:17989"/>
        <dbReference type="Rhea" id="RHEA-COMP:9863"/>
        <dbReference type="Rhea" id="RHEA-COMP:11604"/>
        <dbReference type="ChEBI" id="CHEBI:15378"/>
        <dbReference type="ChEBI" id="CHEBI:29999"/>
        <dbReference type="ChEBI" id="CHEBI:30616"/>
        <dbReference type="ChEBI" id="CHEBI:83421"/>
        <dbReference type="ChEBI" id="CHEBI:456216"/>
        <dbReference type="EC" id="2.7.11.1"/>
    </reaction>
</comment>
<dbReference type="Pfam" id="PF00069">
    <property type="entry name" value="Pkinase"/>
    <property type="match status" value="1"/>
</dbReference>
<evidence type="ECO:0000256" key="4">
    <source>
        <dbReference type="ARBA" id="ARBA00022741"/>
    </source>
</evidence>
<dbReference type="PANTHER" id="PTHR48012">
    <property type="entry name" value="STERILE20-LIKE KINASE, ISOFORM B-RELATED"/>
    <property type="match status" value="1"/>
</dbReference>
<dbReference type="InterPro" id="IPR011009">
    <property type="entry name" value="Kinase-like_dom_sf"/>
</dbReference>
<feature type="compositionally biased region" description="Low complexity" evidence="9">
    <location>
        <begin position="434"/>
        <end position="444"/>
    </location>
</feature>
<evidence type="ECO:0000256" key="6">
    <source>
        <dbReference type="ARBA" id="ARBA00022840"/>
    </source>
</evidence>
<feature type="compositionally biased region" description="Acidic residues" evidence="9">
    <location>
        <begin position="346"/>
        <end position="360"/>
    </location>
</feature>
<gene>
    <name evidence="11" type="ORF">M9Y10_022975</name>
</gene>